<dbReference type="OrthoDB" id="9984778at2759"/>
<evidence type="ECO:0000313" key="3">
    <source>
        <dbReference type="RefSeq" id="XP_035699067.1"/>
    </source>
</evidence>
<proteinExistence type="predicted"/>
<dbReference type="RefSeq" id="XP_035699067.1">
    <property type="nucleotide sequence ID" value="XM_035843174.1"/>
</dbReference>
<dbReference type="GO" id="GO:0000151">
    <property type="term" value="C:ubiquitin ligase complex"/>
    <property type="evidence" value="ECO:0000318"/>
    <property type="project" value="GO_Central"/>
</dbReference>
<evidence type="ECO:0000313" key="2">
    <source>
        <dbReference type="Proteomes" id="UP000001554"/>
    </source>
</evidence>
<accession>A0A9J7MD79</accession>
<protein>
    <submittedName>
        <fullName evidence="3">RING finger protein 11-like isoform X1</fullName>
    </submittedName>
</protein>
<dbReference type="GeneID" id="118431805"/>
<sequence length="168" mass="18631">MGNCLKTPTADDISLLHEGRAGSETGDSSENLGPPPPYQEEAPIYHPTPNTARPVTQLTEDEQIRIAQRLGLIQHLPSGVYDGSKKGRECVICMNDFVIGEPIKLLLDFYVSFPKEKTHFVFAVVFFFFLPPCRIGFMEKAGCAPGLASWAVNLDWLSRQASEKYPDS</sequence>
<dbReference type="AlphaFoldDB" id="A0A9J7MD79"/>
<reference evidence="2" key="1">
    <citation type="journal article" date="2020" name="Nat. Ecol. Evol.">
        <title>Deeply conserved synteny resolves early events in vertebrate evolution.</title>
        <authorList>
            <person name="Simakov O."/>
            <person name="Marletaz F."/>
            <person name="Yue J.X."/>
            <person name="O'Connell B."/>
            <person name="Jenkins J."/>
            <person name="Brandt A."/>
            <person name="Calef R."/>
            <person name="Tung C.H."/>
            <person name="Huang T.K."/>
            <person name="Schmutz J."/>
            <person name="Satoh N."/>
            <person name="Yu J.K."/>
            <person name="Putnam N.H."/>
            <person name="Green R.E."/>
            <person name="Rokhsar D.S."/>
        </authorList>
    </citation>
    <scope>NUCLEOTIDE SEQUENCE [LARGE SCALE GENOMIC DNA]</scope>
    <source>
        <strain evidence="2">S238N-H82</strain>
    </source>
</reference>
<reference evidence="3" key="2">
    <citation type="submission" date="2025-08" db="UniProtKB">
        <authorList>
            <consortium name="RefSeq"/>
        </authorList>
    </citation>
    <scope>IDENTIFICATION</scope>
    <source>
        <strain evidence="3">S238N-H82</strain>
        <tissue evidence="3">Testes</tissue>
    </source>
</reference>
<dbReference type="PANTHER" id="PTHR46359:SF2">
    <property type="entry name" value="GEO07743P1"/>
    <property type="match status" value="1"/>
</dbReference>
<gene>
    <name evidence="3" type="primary">LOC118431805</name>
</gene>
<dbReference type="PANTHER" id="PTHR46359">
    <property type="entry name" value="GEO07743P1"/>
    <property type="match status" value="1"/>
</dbReference>
<keyword evidence="2" id="KW-1185">Reference proteome</keyword>
<evidence type="ECO:0000256" key="1">
    <source>
        <dbReference type="SAM" id="MobiDB-lite"/>
    </source>
</evidence>
<dbReference type="GO" id="GO:0006511">
    <property type="term" value="P:ubiquitin-dependent protein catabolic process"/>
    <property type="evidence" value="ECO:0000318"/>
    <property type="project" value="GO_Central"/>
</dbReference>
<dbReference type="KEGG" id="bfo:118431805"/>
<dbReference type="GO" id="GO:0061630">
    <property type="term" value="F:ubiquitin protein ligase activity"/>
    <property type="evidence" value="ECO:0000318"/>
    <property type="project" value="GO_Central"/>
</dbReference>
<feature type="region of interest" description="Disordered" evidence="1">
    <location>
        <begin position="13"/>
        <end position="55"/>
    </location>
</feature>
<dbReference type="InterPro" id="IPR052804">
    <property type="entry name" value="UEC_component"/>
</dbReference>
<organism evidence="2 3">
    <name type="scientific">Branchiostoma floridae</name>
    <name type="common">Florida lancelet</name>
    <name type="synonym">Amphioxus</name>
    <dbReference type="NCBI Taxonomy" id="7739"/>
    <lineage>
        <taxon>Eukaryota</taxon>
        <taxon>Metazoa</taxon>
        <taxon>Chordata</taxon>
        <taxon>Cephalochordata</taxon>
        <taxon>Leptocardii</taxon>
        <taxon>Amphioxiformes</taxon>
        <taxon>Branchiostomatidae</taxon>
        <taxon>Branchiostoma</taxon>
    </lineage>
</organism>
<dbReference type="Proteomes" id="UP000001554">
    <property type="component" value="Chromosome 15"/>
</dbReference>
<name>A0A9J7MD79_BRAFL</name>